<dbReference type="InterPro" id="IPR012347">
    <property type="entry name" value="Ferritin-like"/>
</dbReference>
<accession>A0A6L5YTP4</accession>
<reference evidence="1 2" key="1">
    <citation type="submission" date="2019-08" db="EMBL/GenBank/DDBJ databases">
        <title>In-depth cultivation of the pig gut microbiome towards novel bacterial diversity and tailored functional studies.</title>
        <authorList>
            <person name="Wylensek D."/>
            <person name="Hitch T.C.A."/>
            <person name="Clavel T."/>
        </authorList>
    </citation>
    <scope>NUCLEOTIDE SEQUENCE [LARGE SCALE GENOMIC DNA]</scope>
    <source>
        <strain evidence="1 2">MUC/MUC-530-WT-4D</strain>
    </source>
</reference>
<evidence type="ECO:0000313" key="2">
    <source>
        <dbReference type="Proteomes" id="UP000474024"/>
    </source>
</evidence>
<protein>
    <submittedName>
        <fullName evidence="1">Ferritin-like domain-containing protein</fullName>
    </submittedName>
</protein>
<dbReference type="RefSeq" id="WP_154430689.1">
    <property type="nucleotide sequence ID" value="NZ_VUNI01000024.1"/>
</dbReference>
<dbReference type="Proteomes" id="UP000474024">
    <property type="component" value="Unassembled WGS sequence"/>
</dbReference>
<proteinExistence type="predicted"/>
<dbReference type="InterPro" id="IPR009078">
    <property type="entry name" value="Ferritin-like_SF"/>
</dbReference>
<gene>
    <name evidence="1" type="ORF">FYJ75_12025</name>
</gene>
<sequence length="152" mass="17317">MILSEREKTVIQDLQTQEQSCVTKYAKYATQAKDPELRNLFEDLKQKEQNHYDSLTQVLSGSVPSVDCNDSDGKDYQPTACYDSMTNPQDKQDDSFLATDCIGTEKMVSGEYNSNVFNFGDSDVRKLLADIQIEEQNHAEMLYKYKQVNGMS</sequence>
<evidence type="ECO:0000313" key="1">
    <source>
        <dbReference type="EMBL" id="MST75728.1"/>
    </source>
</evidence>
<dbReference type="Pfam" id="PF07875">
    <property type="entry name" value="Coat_F"/>
    <property type="match status" value="2"/>
</dbReference>
<dbReference type="Gene3D" id="1.20.1260.10">
    <property type="match status" value="1"/>
</dbReference>
<dbReference type="CDD" id="cd00657">
    <property type="entry name" value="Ferritin_like"/>
    <property type="match status" value="1"/>
</dbReference>
<dbReference type="AlphaFoldDB" id="A0A6L5YTP4"/>
<organism evidence="1 2">
    <name type="scientific">Roseburia porci</name>
    <dbReference type="NCBI Taxonomy" id="2605790"/>
    <lineage>
        <taxon>Bacteria</taxon>
        <taxon>Bacillati</taxon>
        <taxon>Bacillota</taxon>
        <taxon>Clostridia</taxon>
        <taxon>Lachnospirales</taxon>
        <taxon>Lachnospiraceae</taxon>
        <taxon>Roseburia</taxon>
    </lineage>
</organism>
<dbReference type="InterPro" id="IPR012851">
    <property type="entry name" value="Spore_coat_CotF-like"/>
</dbReference>
<comment type="caution">
    <text evidence="1">The sequence shown here is derived from an EMBL/GenBank/DDBJ whole genome shotgun (WGS) entry which is preliminary data.</text>
</comment>
<keyword evidence="2" id="KW-1185">Reference proteome</keyword>
<dbReference type="SUPFAM" id="SSF47240">
    <property type="entry name" value="Ferritin-like"/>
    <property type="match status" value="1"/>
</dbReference>
<dbReference type="EMBL" id="VUNI01000024">
    <property type="protein sequence ID" value="MST75728.1"/>
    <property type="molecule type" value="Genomic_DNA"/>
</dbReference>
<name>A0A6L5YTP4_9FIRM</name>